<feature type="binding site" evidence="13">
    <location>
        <position position="291"/>
    </location>
    <ligand>
        <name>K(+)</name>
        <dbReference type="ChEBI" id="CHEBI:29103"/>
    </ligand>
</feature>
<keyword evidence="8 13" id="KW-0418">Kinase</keyword>
<keyword evidence="11 13" id="KW-0630">Potassium</keyword>
<keyword evidence="10 13" id="KW-0460">Magnesium</keyword>
<feature type="binding site" evidence="13">
    <location>
        <position position="285"/>
    </location>
    <ligand>
        <name>K(+)</name>
        <dbReference type="ChEBI" id="CHEBI:29103"/>
    </ligand>
</feature>
<feature type="binding site" evidence="13">
    <location>
        <position position="184"/>
    </location>
    <ligand>
        <name>ATP</name>
        <dbReference type="ChEBI" id="CHEBI:30616"/>
    </ligand>
</feature>
<evidence type="ECO:0000256" key="10">
    <source>
        <dbReference type="ARBA" id="ARBA00022842"/>
    </source>
</evidence>
<comment type="pathway">
    <text evidence="13">Carbohydrate metabolism; D-ribose degradation; D-ribose 5-phosphate from beta-D-ribopyranose: step 2/2.</text>
</comment>
<feature type="binding site" evidence="13">
    <location>
        <position position="252"/>
    </location>
    <ligand>
        <name>substrate</name>
    </ligand>
</feature>
<protein>
    <recommendedName>
        <fullName evidence="3 13">Ribokinase</fullName>
        <shortName evidence="13">RK</shortName>
        <ecNumber evidence="2 13">2.7.1.15</ecNumber>
    </recommendedName>
</protein>
<keyword evidence="4 13" id="KW-0963">Cytoplasm</keyword>
<feature type="binding site" evidence="13">
    <location>
        <position position="246"/>
    </location>
    <ligand>
        <name>K(+)</name>
        <dbReference type="ChEBI" id="CHEBI:29103"/>
    </ligand>
</feature>
<evidence type="ECO:0000256" key="9">
    <source>
        <dbReference type="ARBA" id="ARBA00022840"/>
    </source>
</evidence>
<keyword evidence="9 13" id="KW-0067">ATP-binding</keyword>
<evidence type="ECO:0000313" key="16">
    <source>
        <dbReference type="EMBL" id="MBC8546438.1"/>
    </source>
</evidence>
<feature type="binding site" evidence="13">
    <location>
        <begin position="12"/>
        <end position="14"/>
    </location>
    <ligand>
        <name>substrate</name>
    </ligand>
</feature>
<comment type="similarity">
    <text evidence="1">Belongs to the carbohydrate kinase pfkB family.</text>
</comment>
<dbReference type="CDD" id="cd01174">
    <property type="entry name" value="ribokinase"/>
    <property type="match status" value="1"/>
</dbReference>
<dbReference type="SUPFAM" id="SSF53613">
    <property type="entry name" value="Ribokinase-like"/>
    <property type="match status" value="1"/>
</dbReference>
<name>A0A926I4E8_9FIRM</name>
<comment type="caution">
    <text evidence="16">The sequence shown here is derived from an EMBL/GenBank/DDBJ whole genome shotgun (WGS) entry which is preliminary data.</text>
</comment>
<evidence type="ECO:0000256" key="13">
    <source>
        <dbReference type="HAMAP-Rule" id="MF_01987"/>
    </source>
</evidence>
<comment type="cofactor">
    <cofactor evidence="13">
        <name>Mg(2+)</name>
        <dbReference type="ChEBI" id="CHEBI:18420"/>
    </cofactor>
    <text evidence="13">Requires a divalent cation, most likely magnesium in vivo, as an electrophilic catalyst to aid phosphoryl group transfer. It is the chelate of the metal and the nucleotide that is the actual substrate.</text>
</comment>
<dbReference type="InterPro" id="IPR011877">
    <property type="entry name" value="Ribokinase"/>
</dbReference>
<feature type="binding site" evidence="13">
    <location>
        <position position="248"/>
    </location>
    <ligand>
        <name>K(+)</name>
        <dbReference type="ChEBI" id="CHEBI:29103"/>
    </ligand>
</feature>
<feature type="binding site" evidence="13">
    <location>
        <begin position="220"/>
        <end position="225"/>
    </location>
    <ligand>
        <name>ATP</name>
        <dbReference type="ChEBI" id="CHEBI:30616"/>
    </ligand>
</feature>
<comment type="subcellular location">
    <subcellularLocation>
        <location evidence="13">Cytoplasm</location>
    </subcellularLocation>
</comment>
<dbReference type="PANTHER" id="PTHR10584">
    <property type="entry name" value="SUGAR KINASE"/>
    <property type="match status" value="1"/>
</dbReference>
<dbReference type="InterPro" id="IPR002139">
    <property type="entry name" value="Ribo/fructo_kinase"/>
</dbReference>
<keyword evidence="7 13" id="KW-0547">Nucleotide-binding</keyword>
<accession>A0A926I4E8</accession>
<comment type="function">
    <text evidence="13">Catalyzes the phosphorylation of ribose at O-5 in a reaction requiring ATP and magnesium. The resulting D-ribose-5-phosphate can then be used either for sythesis of nucleotides, histidine, and tryptophan, or as a component of the pentose phosphate pathway.</text>
</comment>
<feature type="binding site" evidence="13">
    <location>
        <begin position="251"/>
        <end position="252"/>
    </location>
    <ligand>
        <name>ATP</name>
        <dbReference type="ChEBI" id="CHEBI:30616"/>
    </ligand>
</feature>
<comment type="subunit">
    <text evidence="13">Homodimer.</text>
</comment>
<dbReference type="InterPro" id="IPR002173">
    <property type="entry name" value="Carboh/pur_kinase_PfkB_CS"/>
</dbReference>
<comment type="similarity">
    <text evidence="13">Belongs to the carbohydrate kinase PfkB family. Ribokinase subfamily.</text>
</comment>
<comment type="pathway">
    <text evidence="14">Carbohydrate metabolism; D-tagatose 6-phosphate degradation; D-glyceraldehyde 3-phosphate and glycerone phosphate from D-tagatose 6-phosphate: step 1/2.</text>
</comment>
<dbReference type="GO" id="GO:0005524">
    <property type="term" value="F:ATP binding"/>
    <property type="evidence" value="ECO:0007669"/>
    <property type="project" value="UniProtKB-UniRule"/>
</dbReference>
<dbReference type="EC" id="2.7.1.15" evidence="2 13"/>
<dbReference type="GO" id="GO:0009024">
    <property type="term" value="F:tagatose-6-phosphate kinase activity"/>
    <property type="evidence" value="ECO:0007669"/>
    <property type="project" value="UniProtKB-EC"/>
</dbReference>
<evidence type="ECO:0000256" key="11">
    <source>
        <dbReference type="ARBA" id="ARBA00022958"/>
    </source>
</evidence>
<feature type="binding site" evidence="13">
    <location>
        <position position="282"/>
    </location>
    <ligand>
        <name>K(+)</name>
        <dbReference type="ChEBI" id="CHEBI:29103"/>
    </ligand>
</feature>
<dbReference type="AlphaFoldDB" id="A0A926I4E8"/>
<dbReference type="GO" id="GO:0046872">
    <property type="term" value="F:metal ion binding"/>
    <property type="evidence" value="ECO:0007669"/>
    <property type="project" value="UniProtKB-KW"/>
</dbReference>
<comment type="activity regulation">
    <text evidence="13">Activated by a monovalent cation that binds near, but not in, the active site. The most likely occupant of the site in vivo is potassium. Ion binding induces a conformational change that may alter substrate affinity.</text>
</comment>
<dbReference type="EMBL" id="JACRST010000005">
    <property type="protein sequence ID" value="MBC8546438.1"/>
    <property type="molecule type" value="Genomic_DNA"/>
</dbReference>
<feature type="binding site" evidence="13">
    <location>
        <position position="287"/>
    </location>
    <ligand>
        <name>K(+)</name>
        <dbReference type="ChEBI" id="CHEBI:29103"/>
    </ligand>
</feature>
<sequence length="311" mass="32481">MKSKIVVVGSLNMDLVIRTDSLPRMGETVIGKDFAMVPGGKGANQAVAAARLGAQVAMIGCVGNDLFGNKLVDTLQENHVDTRYIKRLDDVSTGIAVITVNRGDNCIILDSGANYRITPEDIEACVELIAGADVLVTQLEIPLDTVEAALKVAKQNGVQTILNPAPAQKLDDGLLGAVDVILPNESETELLTGIPLRDEDSIGRALQVFQEKGVAESVITLGSRGTAYLSGGEVQFASSFPVKAVDTTAAGDSFVGALAVRMAQGAGIKEAVHFCNAVGALTVTRRGAQPSLPALSEVEEFLRKAGVCTPV</sequence>
<keyword evidence="14" id="KW-0423">Lactose metabolism</keyword>
<evidence type="ECO:0000256" key="6">
    <source>
        <dbReference type="ARBA" id="ARBA00022723"/>
    </source>
</evidence>
<evidence type="ECO:0000256" key="1">
    <source>
        <dbReference type="ARBA" id="ARBA00005380"/>
    </source>
</evidence>
<comment type="similarity">
    <text evidence="14">Belongs to the carbohydrate kinase PfkB family. LacC subfamily.</text>
</comment>
<feature type="domain" description="Carbohydrate kinase PfkB" evidence="15">
    <location>
        <begin position="3"/>
        <end position="294"/>
    </location>
</feature>
<dbReference type="InterPro" id="IPR011611">
    <property type="entry name" value="PfkB_dom"/>
</dbReference>
<dbReference type="PRINTS" id="PR00990">
    <property type="entry name" value="RIBOKINASE"/>
</dbReference>
<dbReference type="NCBIfam" id="NF008353">
    <property type="entry name" value="PRK11142.1"/>
    <property type="match status" value="1"/>
</dbReference>
<dbReference type="GO" id="GO:0019303">
    <property type="term" value="P:D-ribose catabolic process"/>
    <property type="evidence" value="ECO:0007669"/>
    <property type="project" value="UniProtKB-UniRule"/>
</dbReference>
<feature type="active site" description="Proton acceptor" evidence="13">
    <location>
        <position position="252"/>
    </location>
</feature>
<dbReference type="InterPro" id="IPR017583">
    <property type="entry name" value="Tagatose/fructose_Pkinase"/>
</dbReference>
<keyword evidence="12 13" id="KW-0119">Carbohydrate metabolism</keyword>
<dbReference type="GO" id="GO:0005988">
    <property type="term" value="P:lactose metabolic process"/>
    <property type="evidence" value="ECO:0007669"/>
    <property type="project" value="UniProtKB-KW"/>
</dbReference>
<comment type="catalytic activity">
    <reaction evidence="14">
        <text>D-tagatofuranose 6-phosphate + ATP = D-tagatofuranose 1,6-bisphosphate + ADP + H(+)</text>
        <dbReference type="Rhea" id="RHEA:12420"/>
        <dbReference type="ChEBI" id="CHEBI:15378"/>
        <dbReference type="ChEBI" id="CHEBI:30616"/>
        <dbReference type="ChEBI" id="CHEBI:58694"/>
        <dbReference type="ChEBI" id="CHEBI:58695"/>
        <dbReference type="ChEBI" id="CHEBI:456216"/>
        <dbReference type="EC" id="2.7.1.144"/>
    </reaction>
</comment>
<evidence type="ECO:0000256" key="7">
    <source>
        <dbReference type="ARBA" id="ARBA00022741"/>
    </source>
</evidence>
<dbReference type="FunFam" id="3.40.1190.20:FF:000012">
    <property type="entry name" value="Ribokinase"/>
    <property type="match status" value="1"/>
</dbReference>
<feature type="binding site" evidence="13">
    <location>
        <begin position="40"/>
        <end position="44"/>
    </location>
    <ligand>
        <name>substrate</name>
    </ligand>
</feature>
<evidence type="ECO:0000313" key="17">
    <source>
        <dbReference type="Proteomes" id="UP000653127"/>
    </source>
</evidence>
<dbReference type="GO" id="GO:0004747">
    <property type="term" value="F:ribokinase activity"/>
    <property type="evidence" value="ECO:0007669"/>
    <property type="project" value="UniProtKB-UniRule"/>
</dbReference>
<evidence type="ECO:0000256" key="3">
    <source>
        <dbReference type="ARBA" id="ARBA00016943"/>
    </source>
</evidence>
<evidence type="ECO:0000259" key="15">
    <source>
        <dbReference type="Pfam" id="PF00294"/>
    </source>
</evidence>
<dbReference type="NCBIfam" id="TIGR02152">
    <property type="entry name" value="D_ribokin_bact"/>
    <property type="match status" value="1"/>
</dbReference>
<dbReference type="InterPro" id="IPR029056">
    <property type="entry name" value="Ribokinase-like"/>
</dbReference>
<proteinExistence type="inferred from homology"/>
<dbReference type="Gene3D" id="3.40.1190.20">
    <property type="match status" value="1"/>
</dbReference>
<feature type="binding site" evidence="13">
    <location>
        <position position="276"/>
    </location>
    <ligand>
        <name>ATP</name>
        <dbReference type="ChEBI" id="CHEBI:30616"/>
    </ligand>
</feature>
<gene>
    <name evidence="13 16" type="primary">rbsK</name>
    <name evidence="16" type="ORF">H8711_05760</name>
</gene>
<dbReference type="Proteomes" id="UP000653127">
    <property type="component" value="Unassembled WGS sequence"/>
</dbReference>
<dbReference type="PANTHER" id="PTHR10584:SF166">
    <property type="entry name" value="RIBOKINASE"/>
    <property type="match status" value="1"/>
</dbReference>
<comment type="catalytic activity">
    <reaction evidence="13">
        <text>D-ribose + ATP = D-ribose 5-phosphate + ADP + H(+)</text>
        <dbReference type="Rhea" id="RHEA:13697"/>
        <dbReference type="ChEBI" id="CHEBI:15378"/>
        <dbReference type="ChEBI" id="CHEBI:30616"/>
        <dbReference type="ChEBI" id="CHEBI:47013"/>
        <dbReference type="ChEBI" id="CHEBI:78346"/>
        <dbReference type="ChEBI" id="CHEBI:456216"/>
        <dbReference type="EC" id="2.7.1.15"/>
    </reaction>
</comment>
<evidence type="ECO:0000256" key="12">
    <source>
        <dbReference type="ARBA" id="ARBA00023277"/>
    </source>
</evidence>
<dbReference type="PIRSF" id="PIRSF000535">
    <property type="entry name" value="1PFK/6PFK/LacC"/>
    <property type="match status" value="1"/>
</dbReference>
<evidence type="ECO:0000256" key="8">
    <source>
        <dbReference type="ARBA" id="ARBA00022777"/>
    </source>
</evidence>
<feature type="binding site" evidence="13">
    <location>
        <position position="140"/>
    </location>
    <ligand>
        <name>substrate</name>
    </ligand>
</feature>
<evidence type="ECO:0000256" key="2">
    <source>
        <dbReference type="ARBA" id="ARBA00012035"/>
    </source>
</evidence>
<dbReference type="Pfam" id="PF00294">
    <property type="entry name" value="PfkB"/>
    <property type="match status" value="1"/>
</dbReference>
<keyword evidence="5 13" id="KW-0808">Transferase</keyword>
<evidence type="ECO:0000256" key="4">
    <source>
        <dbReference type="ARBA" id="ARBA00022490"/>
    </source>
</evidence>
<evidence type="ECO:0000256" key="14">
    <source>
        <dbReference type="PIRNR" id="PIRNR000535"/>
    </source>
</evidence>
<keyword evidence="6 13" id="KW-0479">Metal-binding</keyword>
<organism evidence="16 17">
    <name type="scientific">Ligaoa zhengdingensis</name>
    <dbReference type="NCBI Taxonomy" id="2763658"/>
    <lineage>
        <taxon>Bacteria</taxon>
        <taxon>Bacillati</taxon>
        <taxon>Bacillota</taxon>
        <taxon>Clostridia</taxon>
        <taxon>Eubacteriales</taxon>
        <taxon>Oscillospiraceae</taxon>
        <taxon>Ligaoa</taxon>
    </lineage>
</organism>
<comment type="caution">
    <text evidence="13">Lacks conserved residue(s) required for the propagation of feature annotation.</text>
</comment>
<dbReference type="HAMAP" id="MF_01987">
    <property type="entry name" value="Ribokinase"/>
    <property type="match status" value="1"/>
</dbReference>
<dbReference type="RefSeq" id="WP_283245858.1">
    <property type="nucleotide sequence ID" value="NZ_JACRST010000005.1"/>
</dbReference>
<keyword evidence="17" id="KW-1185">Reference proteome</keyword>
<evidence type="ECO:0000256" key="5">
    <source>
        <dbReference type="ARBA" id="ARBA00022679"/>
    </source>
</evidence>
<reference evidence="16" key="1">
    <citation type="submission" date="2020-08" db="EMBL/GenBank/DDBJ databases">
        <title>Genome public.</title>
        <authorList>
            <person name="Liu C."/>
            <person name="Sun Q."/>
        </authorList>
    </citation>
    <scope>NUCLEOTIDE SEQUENCE</scope>
    <source>
        <strain evidence="16">NSJ-31</strain>
    </source>
</reference>
<dbReference type="PROSITE" id="PS00584">
    <property type="entry name" value="PFKB_KINASES_2"/>
    <property type="match status" value="1"/>
</dbReference>
<dbReference type="GO" id="GO:0005829">
    <property type="term" value="C:cytosol"/>
    <property type="evidence" value="ECO:0007669"/>
    <property type="project" value="TreeGrafter"/>
</dbReference>